<accession>A0ABT1D016</accession>
<sequence>MDRNVQQLAEHLLQTGYDDLPEREQRVLRRMAKRVAISQDINDLFHERLSFGQRLADGVAAFGGSWTFIILFGVILFFWIAINTVALPNRDVFDPYPFVFLNLVLSMLAAMQAPVIMMSQNRQSNKDRLAASNDYEVNLKAELEVLQLHEKMDQIRNEQLSEILRTQEAQSAQLNLILKRLDTVSE</sequence>
<dbReference type="InterPro" id="IPR010406">
    <property type="entry name" value="DUF1003"/>
</dbReference>
<reference evidence="2 3" key="1">
    <citation type="submission" date="2020-01" db="EMBL/GenBank/DDBJ databases">
        <title>Genomes of bacteria type strains.</title>
        <authorList>
            <person name="Chen J."/>
            <person name="Zhu S."/>
            <person name="Yang J."/>
        </authorList>
    </citation>
    <scope>NUCLEOTIDE SEQUENCE [LARGE SCALE GENOMIC DNA]</scope>
    <source>
        <strain evidence="2 3">DSM 16655</strain>
    </source>
</reference>
<keyword evidence="1" id="KW-1133">Transmembrane helix</keyword>
<gene>
    <name evidence="2" type="ORF">GTW23_22170</name>
</gene>
<keyword evidence="3" id="KW-1185">Reference proteome</keyword>
<evidence type="ECO:0000313" key="3">
    <source>
        <dbReference type="Proteomes" id="UP001320715"/>
    </source>
</evidence>
<feature type="transmembrane region" description="Helical" evidence="1">
    <location>
        <begin position="58"/>
        <end position="82"/>
    </location>
</feature>
<keyword evidence="1" id="KW-0472">Membrane</keyword>
<keyword evidence="1" id="KW-0812">Transmembrane</keyword>
<feature type="transmembrane region" description="Helical" evidence="1">
    <location>
        <begin position="98"/>
        <end position="118"/>
    </location>
</feature>
<dbReference type="Pfam" id="PF06210">
    <property type="entry name" value="DUF1003"/>
    <property type="match status" value="1"/>
</dbReference>
<proteinExistence type="predicted"/>
<name>A0ABT1D016_9HYPH</name>
<evidence type="ECO:0000313" key="2">
    <source>
        <dbReference type="EMBL" id="MCO6410901.1"/>
    </source>
</evidence>
<dbReference type="PANTHER" id="PTHR41386">
    <property type="entry name" value="INTEGRAL MEMBRANE PROTEIN-RELATED"/>
    <property type="match status" value="1"/>
</dbReference>
<dbReference type="EMBL" id="JAAAML010000005">
    <property type="protein sequence ID" value="MCO6410901.1"/>
    <property type="molecule type" value="Genomic_DNA"/>
</dbReference>
<protein>
    <submittedName>
        <fullName evidence="2">DUF1003 domain-containing protein</fullName>
    </submittedName>
</protein>
<evidence type="ECO:0000256" key="1">
    <source>
        <dbReference type="SAM" id="Phobius"/>
    </source>
</evidence>
<organism evidence="2 3">
    <name type="scientific">Hoeflea alexandrii</name>
    <dbReference type="NCBI Taxonomy" id="288436"/>
    <lineage>
        <taxon>Bacteria</taxon>
        <taxon>Pseudomonadati</taxon>
        <taxon>Pseudomonadota</taxon>
        <taxon>Alphaproteobacteria</taxon>
        <taxon>Hyphomicrobiales</taxon>
        <taxon>Rhizobiaceae</taxon>
        <taxon>Hoeflea</taxon>
    </lineage>
</organism>
<dbReference type="Proteomes" id="UP001320715">
    <property type="component" value="Unassembled WGS sequence"/>
</dbReference>
<dbReference type="PANTHER" id="PTHR41386:SF1">
    <property type="entry name" value="MEMBRANE PROTEIN"/>
    <property type="match status" value="1"/>
</dbReference>
<comment type="caution">
    <text evidence="2">The sequence shown here is derived from an EMBL/GenBank/DDBJ whole genome shotgun (WGS) entry which is preliminary data.</text>
</comment>